<evidence type="ECO:0000256" key="4">
    <source>
        <dbReference type="ARBA" id="ARBA00023125"/>
    </source>
</evidence>
<keyword evidence="2" id="KW-0862">Zinc</keyword>
<evidence type="ECO:0000256" key="2">
    <source>
        <dbReference type="ARBA" id="ARBA00022833"/>
    </source>
</evidence>
<dbReference type="GO" id="GO:0003677">
    <property type="term" value="F:DNA binding"/>
    <property type="evidence" value="ECO:0007669"/>
    <property type="project" value="UniProtKB-KW"/>
</dbReference>
<dbReference type="PROSITE" id="PS00463">
    <property type="entry name" value="ZN2_CY6_FUNGAL_1"/>
    <property type="match status" value="1"/>
</dbReference>
<dbReference type="PANTHER" id="PTHR31779">
    <property type="entry name" value="2-NITROPROPANE DIOXYGENASE FAMILY, PUTATIVE (AFU_ORTHOLOGUE AFUA_2G17430)-RELATED"/>
    <property type="match status" value="1"/>
</dbReference>
<dbReference type="GeneID" id="63747757"/>
<dbReference type="SMART" id="SM00066">
    <property type="entry name" value="GAL4"/>
    <property type="match status" value="1"/>
</dbReference>
<dbReference type="RefSeq" id="XP_040690953.1">
    <property type="nucleotide sequence ID" value="XM_040831909.1"/>
</dbReference>
<evidence type="ECO:0000256" key="5">
    <source>
        <dbReference type="ARBA" id="ARBA00023163"/>
    </source>
</evidence>
<feature type="domain" description="Zn(2)-C6 fungal-type" evidence="8">
    <location>
        <begin position="11"/>
        <end position="40"/>
    </location>
</feature>
<dbReference type="CDD" id="cd00067">
    <property type="entry name" value="GAL4"/>
    <property type="match status" value="1"/>
</dbReference>
<dbReference type="PANTHER" id="PTHR31779:SF5">
    <property type="entry name" value="ZN(II)2CYS6 TRANSCRIPTION FACTOR (EUROFUNG)"/>
    <property type="match status" value="1"/>
</dbReference>
<keyword evidence="6" id="KW-0539">Nucleus</keyword>
<sequence length="548" mass="62110">MYSDRQRSRKACISCRERKRKCDGGLPCTYCLRNEHECAYEHTRRKKKMQRYLDRKPQLQTSPTDGEGTSPKPGMAVEPKNQSQLRLLEANSPAVFVRRLGLKMNPAVAPRLNCYAWNLGSHKEIACLPPASCITEILTLTEMHELASIYFAEVGPVYNFVDREEVDNAIVKRWLHQLPYDPIDSLLCGVAALGCVFGRMSSALETQLVHRARIALEHSSQLASPEVDQVVGWLLRVIYLRLTSSPHATWMASCTLMHMIETTKLHFEPASDSILAQSTEPGCLPERRRRIYCIAQLFNTWVSLDCGKSQVDLRGASSQLPETSWTTDQRELCRLSDFLTPKTDRDYDELETELFNLCTLEPAHPMMQLLQCNIGLCLYRRVRALGRTMSDDALDTLMDLADKALKAVDGLVRISSPWWHIVNIPFQLVCIFLVTDHTQSLTRLSEALQTLKLVADRYDTSIARESYDIAQLLVRQQRQRRYDELRSLDHALHGHEETSNASTYGQKGDDDSEGAFSAADGIFGSYPVLNGSLFDQFLLNNLFNDTAI</sequence>
<dbReference type="Gene3D" id="4.10.240.10">
    <property type="entry name" value="Zn(2)-C6 fungal-type DNA-binding domain"/>
    <property type="match status" value="1"/>
</dbReference>
<dbReference type="InterPro" id="IPR001138">
    <property type="entry name" value="Zn2Cys6_DnaBD"/>
</dbReference>
<gene>
    <name evidence="9" type="ORF">ASPWEDRAFT_182166</name>
</gene>
<keyword evidence="3" id="KW-0805">Transcription regulation</keyword>
<evidence type="ECO:0000313" key="9">
    <source>
        <dbReference type="EMBL" id="OJJ37277.1"/>
    </source>
</evidence>
<feature type="region of interest" description="Disordered" evidence="7">
    <location>
        <begin position="49"/>
        <end position="81"/>
    </location>
</feature>
<dbReference type="GO" id="GO:0009410">
    <property type="term" value="P:response to xenobiotic stimulus"/>
    <property type="evidence" value="ECO:0007669"/>
    <property type="project" value="TreeGrafter"/>
</dbReference>
<dbReference type="GO" id="GO:0006351">
    <property type="term" value="P:DNA-templated transcription"/>
    <property type="evidence" value="ECO:0007669"/>
    <property type="project" value="InterPro"/>
</dbReference>
<proteinExistence type="predicted"/>
<dbReference type="Proteomes" id="UP000184383">
    <property type="component" value="Unassembled WGS sequence"/>
</dbReference>
<dbReference type="InterPro" id="IPR052478">
    <property type="entry name" value="Metabolite_Synth_Reg"/>
</dbReference>
<evidence type="ECO:0000256" key="7">
    <source>
        <dbReference type="SAM" id="MobiDB-lite"/>
    </source>
</evidence>
<dbReference type="InterPro" id="IPR036864">
    <property type="entry name" value="Zn2-C6_fun-type_DNA-bd_sf"/>
</dbReference>
<dbReference type="EMBL" id="KV878211">
    <property type="protein sequence ID" value="OJJ37277.1"/>
    <property type="molecule type" value="Genomic_DNA"/>
</dbReference>
<reference evidence="10" key="1">
    <citation type="journal article" date="2017" name="Genome Biol.">
        <title>Comparative genomics reveals high biological diversity and specific adaptations in the industrially and medically important fungal genus Aspergillus.</title>
        <authorList>
            <person name="de Vries R.P."/>
            <person name="Riley R."/>
            <person name="Wiebenga A."/>
            <person name="Aguilar-Osorio G."/>
            <person name="Amillis S."/>
            <person name="Uchima C.A."/>
            <person name="Anderluh G."/>
            <person name="Asadollahi M."/>
            <person name="Askin M."/>
            <person name="Barry K."/>
            <person name="Battaglia E."/>
            <person name="Bayram O."/>
            <person name="Benocci T."/>
            <person name="Braus-Stromeyer S.A."/>
            <person name="Caldana C."/>
            <person name="Canovas D."/>
            <person name="Cerqueira G.C."/>
            <person name="Chen F."/>
            <person name="Chen W."/>
            <person name="Choi C."/>
            <person name="Clum A."/>
            <person name="Dos Santos R.A."/>
            <person name="Damasio A.R."/>
            <person name="Diallinas G."/>
            <person name="Emri T."/>
            <person name="Fekete E."/>
            <person name="Flipphi M."/>
            <person name="Freyberg S."/>
            <person name="Gallo A."/>
            <person name="Gournas C."/>
            <person name="Habgood R."/>
            <person name="Hainaut M."/>
            <person name="Harispe M.L."/>
            <person name="Henrissat B."/>
            <person name="Hilden K.S."/>
            <person name="Hope R."/>
            <person name="Hossain A."/>
            <person name="Karabika E."/>
            <person name="Karaffa L."/>
            <person name="Karanyi Z."/>
            <person name="Krasevec N."/>
            <person name="Kuo A."/>
            <person name="Kusch H."/>
            <person name="LaButti K."/>
            <person name="Lagendijk E.L."/>
            <person name="Lapidus A."/>
            <person name="Levasseur A."/>
            <person name="Lindquist E."/>
            <person name="Lipzen A."/>
            <person name="Logrieco A.F."/>
            <person name="MacCabe A."/>
            <person name="Maekelae M.R."/>
            <person name="Malavazi I."/>
            <person name="Melin P."/>
            <person name="Meyer V."/>
            <person name="Mielnichuk N."/>
            <person name="Miskei M."/>
            <person name="Molnar A.P."/>
            <person name="Mule G."/>
            <person name="Ngan C.Y."/>
            <person name="Orejas M."/>
            <person name="Orosz E."/>
            <person name="Ouedraogo J.P."/>
            <person name="Overkamp K.M."/>
            <person name="Park H.-S."/>
            <person name="Perrone G."/>
            <person name="Piumi F."/>
            <person name="Punt P.J."/>
            <person name="Ram A.F."/>
            <person name="Ramon A."/>
            <person name="Rauscher S."/>
            <person name="Record E."/>
            <person name="Riano-Pachon D.M."/>
            <person name="Robert V."/>
            <person name="Roehrig J."/>
            <person name="Ruller R."/>
            <person name="Salamov A."/>
            <person name="Salih N.S."/>
            <person name="Samson R.A."/>
            <person name="Sandor E."/>
            <person name="Sanguinetti M."/>
            <person name="Schuetze T."/>
            <person name="Sepcic K."/>
            <person name="Shelest E."/>
            <person name="Sherlock G."/>
            <person name="Sophianopoulou V."/>
            <person name="Squina F.M."/>
            <person name="Sun H."/>
            <person name="Susca A."/>
            <person name="Todd R.B."/>
            <person name="Tsang A."/>
            <person name="Unkles S.E."/>
            <person name="van de Wiele N."/>
            <person name="van Rossen-Uffink D."/>
            <person name="Oliveira J.V."/>
            <person name="Vesth T.C."/>
            <person name="Visser J."/>
            <person name="Yu J.-H."/>
            <person name="Zhou M."/>
            <person name="Andersen M.R."/>
            <person name="Archer D.B."/>
            <person name="Baker S.E."/>
            <person name="Benoit I."/>
            <person name="Brakhage A.A."/>
            <person name="Braus G.H."/>
            <person name="Fischer R."/>
            <person name="Frisvad J.C."/>
            <person name="Goldman G.H."/>
            <person name="Houbraken J."/>
            <person name="Oakley B."/>
            <person name="Pocsi I."/>
            <person name="Scazzocchio C."/>
            <person name="Seiboth B."/>
            <person name="vanKuyk P.A."/>
            <person name="Wortman J."/>
            <person name="Dyer P.S."/>
            <person name="Grigoriev I.V."/>
        </authorList>
    </citation>
    <scope>NUCLEOTIDE SEQUENCE [LARGE SCALE GENOMIC DNA]</scope>
    <source>
        <strain evidence="10">DTO 134E9</strain>
    </source>
</reference>
<evidence type="ECO:0000256" key="6">
    <source>
        <dbReference type="ARBA" id="ARBA00023242"/>
    </source>
</evidence>
<dbReference type="AlphaFoldDB" id="A0A1L9RR36"/>
<dbReference type="VEuPathDB" id="FungiDB:ASPWEDRAFT_182166"/>
<dbReference type="GO" id="GO:0008270">
    <property type="term" value="F:zinc ion binding"/>
    <property type="evidence" value="ECO:0007669"/>
    <property type="project" value="InterPro"/>
</dbReference>
<dbReference type="Pfam" id="PF00172">
    <property type="entry name" value="Zn_clus"/>
    <property type="match status" value="1"/>
</dbReference>
<name>A0A1L9RR36_ASPWE</name>
<dbReference type="CDD" id="cd12148">
    <property type="entry name" value="fungal_TF_MHR"/>
    <property type="match status" value="1"/>
</dbReference>
<keyword evidence="5" id="KW-0804">Transcription</keyword>
<evidence type="ECO:0000259" key="8">
    <source>
        <dbReference type="PROSITE" id="PS50048"/>
    </source>
</evidence>
<evidence type="ECO:0000256" key="1">
    <source>
        <dbReference type="ARBA" id="ARBA00022723"/>
    </source>
</evidence>
<keyword evidence="4" id="KW-0238">DNA-binding</keyword>
<dbReference type="PROSITE" id="PS50048">
    <property type="entry name" value="ZN2_CY6_FUNGAL_2"/>
    <property type="match status" value="1"/>
</dbReference>
<protein>
    <recommendedName>
        <fullName evidence="8">Zn(2)-C6 fungal-type domain-containing protein</fullName>
    </recommendedName>
</protein>
<organism evidence="9 10">
    <name type="scientific">Aspergillus wentii DTO 134E9</name>
    <dbReference type="NCBI Taxonomy" id="1073089"/>
    <lineage>
        <taxon>Eukaryota</taxon>
        <taxon>Fungi</taxon>
        <taxon>Dikarya</taxon>
        <taxon>Ascomycota</taxon>
        <taxon>Pezizomycotina</taxon>
        <taxon>Eurotiomycetes</taxon>
        <taxon>Eurotiomycetidae</taxon>
        <taxon>Eurotiales</taxon>
        <taxon>Aspergillaceae</taxon>
        <taxon>Aspergillus</taxon>
        <taxon>Aspergillus subgen. Cremei</taxon>
    </lineage>
</organism>
<dbReference type="OrthoDB" id="4064873at2759"/>
<evidence type="ECO:0000256" key="3">
    <source>
        <dbReference type="ARBA" id="ARBA00023015"/>
    </source>
</evidence>
<dbReference type="SUPFAM" id="SSF57701">
    <property type="entry name" value="Zn2/Cys6 DNA-binding domain"/>
    <property type="match status" value="1"/>
</dbReference>
<keyword evidence="10" id="KW-1185">Reference proteome</keyword>
<evidence type="ECO:0000313" key="10">
    <source>
        <dbReference type="Proteomes" id="UP000184383"/>
    </source>
</evidence>
<keyword evidence="1" id="KW-0479">Metal-binding</keyword>
<dbReference type="GO" id="GO:0000981">
    <property type="term" value="F:DNA-binding transcription factor activity, RNA polymerase II-specific"/>
    <property type="evidence" value="ECO:0007669"/>
    <property type="project" value="InterPro"/>
</dbReference>
<accession>A0A1L9RR36</accession>